<dbReference type="RefSeq" id="XP_022247509.1">
    <property type="nucleotide sequence ID" value="XM_022391801.1"/>
</dbReference>
<feature type="domain" description="SLC26A/SulP transporter" evidence="6">
    <location>
        <begin position="275"/>
        <end position="372"/>
    </location>
</feature>
<evidence type="ECO:0000256" key="5">
    <source>
        <dbReference type="SAM" id="Phobius"/>
    </source>
</evidence>
<keyword evidence="7" id="KW-1185">Reference proteome</keyword>
<feature type="transmembrane region" description="Helical" evidence="5">
    <location>
        <begin position="230"/>
        <end position="249"/>
    </location>
</feature>
<evidence type="ECO:0000256" key="1">
    <source>
        <dbReference type="ARBA" id="ARBA00004141"/>
    </source>
</evidence>
<dbReference type="PANTHER" id="PTHR11814">
    <property type="entry name" value="SULFATE TRANSPORTER"/>
    <property type="match status" value="1"/>
</dbReference>
<dbReference type="Pfam" id="PF00916">
    <property type="entry name" value="Sulfate_transp"/>
    <property type="match status" value="2"/>
</dbReference>
<evidence type="ECO:0000313" key="8">
    <source>
        <dbReference type="RefSeq" id="XP_022247509.1"/>
    </source>
</evidence>
<feature type="transmembrane region" description="Helical" evidence="5">
    <location>
        <begin position="380"/>
        <end position="402"/>
    </location>
</feature>
<proteinExistence type="predicted"/>
<dbReference type="Proteomes" id="UP000694941">
    <property type="component" value="Unplaced"/>
</dbReference>
<name>A0ABM1SV53_LIMPO</name>
<comment type="subcellular location">
    <subcellularLocation>
        <location evidence="1">Membrane</location>
        <topology evidence="1">Multi-pass membrane protein</topology>
    </subcellularLocation>
</comment>
<feature type="transmembrane region" description="Helical" evidence="5">
    <location>
        <begin position="270"/>
        <end position="291"/>
    </location>
</feature>
<evidence type="ECO:0000313" key="7">
    <source>
        <dbReference type="Proteomes" id="UP000694941"/>
    </source>
</evidence>
<feature type="transmembrane region" description="Helical" evidence="5">
    <location>
        <begin position="311"/>
        <end position="331"/>
    </location>
</feature>
<sequence>MTTEEKDVKTKLTGDFRDSWAEKIKEEDPANLWEDEEDSSFTIKECGSKCYRQFCSLKCLKRRIPIITWLPHYSLDDVKGDVVAGVTVGLTVIPQSLALAVLAGLPPQYGLYTAFMGCFMYVLFGSCKDLTIGPTAIMSLVTLEHVQIGGITYSVLITFFSGCIQLLMGFLNLGFLINFISAPVISGFTSAAAITIATTQLKGMFGLKFHSEGFTDTLYNFFANITSTRLSDMALGIASVALLILMRHYKDRKFRAETKISPTARKVVETLWWTIATGLCNLMGSFVGAYPSTGSFSRSAINNSSGVRTPLSGIFTGGIVILALAVLAPYFKYIPSASLNAMIFAAVIFMVHYHDVIIIWKTQKRDILPWASTFVTSFILGLEYGIMLGVGVSVMMLLYGMASPNITTQLQRKPGGECRLVVKPDRTVLFPSAEYIKSKITKALPPESSQERICFTVIVDGEHLTDADYTIAMGLRTMVDSFEKQNVLTVFTNVIPKVQKILSGASPLHFCRTEREIQVVIKEHSKSKLENYEDNTLREARVEDGNCRIEDGNCRSSPTLARDHSLINNESPLLDK</sequence>
<dbReference type="GeneID" id="106463870"/>
<feature type="transmembrane region" description="Helical" evidence="5">
    <location>
        <begin position="109"/>
        <end position="126"/>
    </location>
</feature>
<keyword evidence="4 5" id="KW-0472">Membrane</keyword>
<dbReference type="CDD" id="cd07042">
    <property type="entry name" value="STAS_SulP_like_sulfate_transporter"/>
    <property type="match status" value="1"/>
</dbReference>
<dbReference type="Gene3D" id="3.30.750.24">
    <property type="entry name" value="STAS domain"/>
    <property type="match status" value="1"/>
</dbReference>
<gene>
    <name evidence="8" type="primary">LOC106463870</name>
</gene>
<protein>
    <submittedName>
        <fullName evidence="8">Sodium-independent sulfate anion transporter-like</fullName>
    </submittedName>
</protein>
<evidence type="ECO:0000256" key="4">
    <source>
        <dbReference type="ARBA" id="ARBA00023136"/>
    </source>
</evidence>
<keyword evidence="3 5" id="KW-1133">Transmembrane helix</keyword>
<dbReference type="InterPro" id="IPR011547">
    <property type="entry name" value="SLC26A/SulP_dom"/>
</dbReference>
<evidence type="ECO:0000256" key="3">
    <source>
        <dbReference type="ARBA" id="ARBA00022989"/>
    </source>
</evidence>
<feature type="transmembrane region" description="Helical" evidence="5">
    <location>
        <begin position="146"/>
        <end position="168"/>
    </location>
</feature>
<reference evidence="8" key="1">
    <citation type="submission" date="2025-08" db="UniProtKB">
        <authorList>
            <consortium name="RefSeq"/>
        </authorList>
    </citation>
    <scope>IDENTIFICATION</scope>
    <source>
        <tissue evidence="8">Muscle</tissue>
    </source>
</reference>
<accession>A0ABM1SV53</accession>
<organism evidence="7 8">
    <name type="scientific">Limulus polyphemus</name>
    <name type="common">Atlantic horseshoe crab</name>
    <dbReference type="NCBI Taxonomy" id="6850"/>
    <lineage>
        <taxon>Eukaryota</taxon>
        <taxon>Metazoa</taxon>
        <taxon>Ecdysozoa</taxon>
        <taxon>Arthropoda</taxon>
        <taxon>Chelicerata</taxon>
        <taxon>Merostomata</taxon>
        <taxon>Xiphosura</taxon>
        <taxon>Limulidae</taxon>
        <taxon>Limulus</taxon>
    </lineage>
</organism>
<feature type="transmembrane region" description="Helical" evidence="5">
    <location>
        <begin position="82"/>
        <end position="102"/>
    </location>
</feature>
<feature type="transmembrane region" description="Helical" evidence="5">
    <location>
        <begin position="175"/>
        <end position="197"/>
    </location>
</feature>
<evidence type="ECO:0000259" key="6">
    <source>
        <dbReference type="Pfam" id="PF00916"/>
    </source>
</evidence>
<dbReference type="InterPro" id="IPR001902">
    <property type="entry name" value="SLC26A/SulP_fam"/>
</dbReference>
<feature type="transmembrane region" description="Helical" evidence="5">
    <location>
        <begin position="338"/>
        <end position="360"/>
    </location>
</feature>
<feature type="domain" description="SLC26A/SulP transporter" evidence="6">
    <location>
        <begin position="79"/>
        <end position="253"/>
    </location>
</feature>
<keyword evidence="2 5" id="KW-0812">Transmembrane</keyword>
<evidence type="ECO:0000256" key="2">
    <source>
        <dbReference type="ARBA" id="ARBA00022692"/>
    </source>
</evidence>
<dbReference type="InterPro" id="IPR036513">
    <property type="entry name" value="STAS_dom_sf"/>
</dbReference>